<comment type="caution">
    <text evidence="1">The sequence shown here is derived from an EMBL/GenBank/DDBJ whole genome shotgun (WGS) entry which is preliminary data.</text>
</comment>
<dbReference type="AlphaFoldDB" id="A0AAW2TJF1"/>
<evidence type="ECO:0000313" key="1">
    <source>
        <dbReference type="EMBL" id="KAL0403696.1"/>
    </source>
</evidence>
<reference evidence="1" key="1">
    <citation type="submission" date="2020-06" db="EMBL/GenBank/DDBJ databases">
        <authorList>
            <person name="Li T."/>
            <person name="Hu X."/>
            <person name="Zhang T."/>
            <person name="Song X."/>
            <person name="Zhang H."/>
            <person name="Dai N."/>
            <person name="Sheng W."/>
            <person name="Hou X."/>
            <person name="Wei L."/>
        </authorList>
    </citation>
    <scope>NUCLEOTIDE SEQUENCE</scope>
    <source>
        <strain evidence="1">G02</strain>
        <tissue evidence="1">Leaf</tissue>
    </source>
</reference>
<gene>
    <name evidence="1" type="ORF">Sradi_2010400</name>
</gene>
<accession>A0AAW2TJF1</accession>
<proteinExistence type="predicted"/>
<organism evidence="1">
    <name type="scientific">Sesamum radiatum</name>
    <name type="common">Black benniseed</name>
    <dbReference type="NCBI Taxonomy" id="300843"/>
    <lineage>
        <taxon>Eukaryota</taxon>
        <taxon>Viridiplantae</taxon>
        <taxon>Streptophyta</taxon>
        <taxon>Embryophyta</taxon>
        <taxon>Tracheophyta</taxon>
        <taxon>Spermatophyta</taxon>
        <taxon>Magnoliopsida</taxon>
        <taxon>eudicotyledons</taxon>
        <taxon>Gunneridae</taxon>
        <taxon>Pentapetalae</taxon>
        <taxon>asterids</taxon>
        <taxon>lamiids</taxon>
        <taxon>Lamiales</taxon>
        <taxon>Pedaliaceae</taxon>
        <taxon>Sesamum</taxon>
    </lineage>
</organism>
<protein>
    <recommendedName>
        <fullName evidence="2">Reverse transcriptase</fullName>
    </recommendedName>
</protein>
<evidence type="ECO:0008006" key="2">
    <source>
        <dbReference type="Google" id="ProtNLM"/>
    </source>
</evidence>
<reference evidence="1" key="2">
    <citation type="journal article" date="2024" name="Plant">
        <title>Genomic evolution and insights into agronomic trait innovations of Sesamum species.</title>
        <authorList>
            <person name="Miao H."/>
            <person name="Wang L."/>
            <person name="Qu L."/>
            <person name="Liu H."/>
            <person name="Sun Y."/>
            <person name="Le M."/>
            <person name="Wang Q."/>
            <person name="Wei S."/>
            <person name="Zheng Y."/>
            <person name="Lin W."/>
            <person name="Duan Y."/>
            <person name="Cao H."/>
            <person name="Xiong S."/>
            <person name="Wang X."/>
            <person name="Wei L."/>
            <person name="Li C."/>
            <person name="Ma Q."/>
            <person name="Ju M."/>
            <person name="Zhao R."/>
            <person name="Li G."/>
            <person name="Mu C."/>
            <person name="Tian Q."/>
            <person name="Mei H."/>
            <person name="Zhang T."/>
            <person name="Gao T."/>
            <person name="Zhang H."/>
        </authorList>
    </citation>
    <scope>NUCLEOTIDE SEQUENCE</scope>
    <source>
        <strain evidence="1">G02</strain>
    </source>
</reference>
<dbReference type="EMBL" id="JACGWJ010000008">
    <property type="protein sequence ID" value="KAL0403696.1"/>
    <property type="molecule type" value="Genomic_DNA"/>
</dbReference>
<name>A0AAW2TJF1_SESRA</name>
<sequence>MQEAESRGRLTGVMVKDQAPSISHLLFVDDTLVFCEARETQLEEIQRILYSYERSSGQVINFRSLVWLSDSRKAQLMYA</sequence>